<protein>
    <submittedName>
        <fullName evidence="3">Uncharacterized protein</fullName>
    </submittedName>
</protein>
<dbReference type="AlphaFoldDB" id="A0A183CCT0"/>
<dbReference type="WBParaSite" id="GPLIN_001068200">
    <property type="protein sequence ID" value="GPLIN_001068200"/>
    <property type="gene ID" value="GPLIN_001068200"/>
</dbReference>
<evidence type="ECO:0000256" key="1">
    <source>
        <dbReference type="SAM" id="MobiDB-lite"/>
    </source>
</evidence>
<feature type="compositionally biased region" description="Polar residues" evidence="1">
    <location>
        <begin position="93"/>
        <end position="103"/>
    </location>
</feature>
<feature type="compositionally biased region" description="Low complexity" evidence="1">
    <location>
        <begin position="79"/>
        <end position="92"/>
    </location>
</feature>
<dbReference type="Proteomes" id="UP000050741">
    <property type="component" value="Unassembled WGS sequence"/>
</dbReference>
<sequence>MAKNDDGHQVISGDDDVMSTEKQMIVEKCNNSARTLQNVPPKKRWTSALRVVTAMARFKHMSKHQHHDGGDGTGMNAQTGTSRTASSSFSGSNESMPTNSGSRNGEAATEQESESNIDPVYLALKQATEKYGSRGASNSRRSSQLIAAGESTTPSSTRNLSQASLLDSGTFSCSGEVCGGYGGSTTMQQLRELQWHFALASLQMKFEHSA</sequence>
<evidence type="ECO:0000313" key="3">
    <source>
        <dbReference type="WBParaSite" id="GPLIN_001068200"/>
    </source>
</evidence>
<proteinExistence type="predicted"/>
<name>A0A183CCT0_GLOPA</name>
<accession>A0A183CCT0</accession>
<reference evidence="2" key="1">
    <citation type="submission" date="2014-05" db="EMBL/GenBank/DDBJ databases">
        <title>The genome and life-stage specific transcriptomes of Globodera pallida elucidate key aspects of plant parasitism by a cyst nematode.</title>
        <authorList>
            <person name="Cotton J.A."/>
            <person name="Lilley C.J."/>
            <person name="Jones L.M."/>
            <person name="Kikuchi T."/>
            <person name="Reid A.J."/>
            <person name="Thorpe P."/>
            <person name="Tsai I.J."/>
            <person name="Beasley H."/>
            <person name="Blok V."/>
            <person name="Cock P.J.A."/>
            <person name="Van den Akker S.E."/>
            <person name="Holroyd N."/>
            <person name="Hunt M."/>
            <person name="Mantelin S."/>
            <person name="Naghra H."/>
            <person name="Pain A."/>
            <person name="Palomares-Rius J.E."/>
            <person name="Zarowiecki M."/>
            <person name="Berriman M."/>
            <person name="Jones J.T."/>
            <person name="Urwin P.E."/>
        </authorList>
    </citation>
    <scope>NUCLEOTIDE SEQUENCE [LARGE SCALE GENOMIC DNA]</scope>
    <source>
        <strain evidence="2">Lindley</strain>
    </source>
</reference>
<feature type="region of interest" description="Disordered" evidence="1">
    <location>
        <begin position="61"/>
        <end position="118"/>
    </location>
</feature>
<reference evidence="3" key="2">
    <citation type="submission" date="2016-06" db="UniProtKB">
        <authorList>
            <consortium name="WormBaseParasite"/>
        </authorList>
    </citation>
    <scope>IDENTIFICATION</scope>
</reference>
<keyword evidence="2" id="KW-1185">Reference proteome</keyword>
<organism evidence="2 3">
    <name type="scientific">Globodera pallida</name>
    <name type="common">Potato cyst nematode worm</name>
    <name type="synonym">Heterodera pallida</name>
    <dbReference type="NCBI Taxonomy" id="36090"/>
    <lineage>
        <taxon>Eukaryota</taxon>
        <taxon>Metazoa</taxon>
        <taxon>Ecdysozoa</taxon>
        <taxon>Nematoda</taxon>
        <taxon>Chromadorea</taxon>
        <taxon>Rhabditida</taxon>
        <taxon>Tylenchina</taxon>
        <taxon>Tylenchomorpha</taxon>
        <taxon>Tylenchoidea</taxon>
        <taxon>Heteroderidae</taxon>
        <taxon>Heteroderinae</taxon>
        <taxon>Globodera</taxon>
    </lineage>
</organism>
<evidence type="ECO:0000313" key="2">
    <source>
        <dbReference type="Proteomes" id="UP000050741"/>
    </source>
</evidence>